<evidence type="ECO:0000256" key="2">
    <source>
        <dbReference type="ARBA" id="ARBA00022692"/>
    </source>
</evidence>
<feature type="transmembrane region" description="Helical" evidence="6">
    <location>
        <begin position="567"/>
        <end position="591"/>
    </location>
</feature>
<dbReference type="EMBL" id="KI894031">
    <property type="protein sequence ID" value="OBR84892.1"/>
    <property type="molecule type" value="Genomic_DNA"/>
</dbReference>
<keyword evidence="3 6" id="KW-1133">Transmembrane helix</keyword>
<organism evidence="8">
    <name type="scientific">Kwoniella dejecticola CBS 10117</name>
    <dbReference type="NCBI Taxonomy" id="1296121"/>
    <lineage>
        <taxon>Eukaryota</taxon>
        <taxon>Fungi</taxon>
        <taxon>Dikarya</taxon>
        <taxon>Basidiomycota</taxon>
        <taxon>Agaricomycotina</taxon>
        <taxon>Tremellomycetes</taxon>
        <taxon>Tremellales</taxon>
        <taxon>Cryptococcaceae</taxon>
        <taxon>Kwoniella</taxon>
    </lineage>
</organism>
<protein>
    <submittedName>
        <fullName evidence="8">Multidrug transporter</fullName>
    </submittedName>
</protein>
<feature type="transmembrane region" description="Helical" evidence="6">
    <location>
        <begin position="257"/>
        <end position="276"/>
    </location>
</feature>
<feature type="transmembrane region" description="Helical" evidence="6">
    <location>
        <begin position="163"/>
        <end position="183"/>
    </location>
</feature>
<reference evidence="8" key="1">
    <citation type="submission" date="2013-07" db="EMBL/GenBank/DDBJ databases">
        <title>The Genome Sequence of Cryptococcus dejecticola CBS10117.</title>
        <authorList>
            <consortium name="The Broad Institute Genome Sequencing Platform"/>
            <person name="Cuomo C."/>
            <person name="Litvintseva A."/>
            <person name="Chen Y."/>
            <person name="Heitman J."/>
            <person name="Sun S."/>
            <person name="Springer D."/>
            <person name="Dromer F."/>
            <person name="Young S.K."/>
            <person name="Zeng Q."/>
            <person name="Gargeya S."/>
            <person name="Fitzgerald M."/>
            <person name="Abouelleil A."/>
            <person name="Alvarado L."/>
            <person name="Berlin A.M."/>
            <person name="Chapman S.B."/>
            <person name="Dewar J."/>
            <person name="Goldberg J."/>
            <person name="Griggs A."/>
            <person name="Gujja S."/>
            <person name="Hansen M."/>
            <person name="Howarth C."/>
            <person name="Imamovic A."/>
            <person name="Larimer J."/>
            <person name="McCowan C."/>
            <person name="Murphy C."/>
            <person name="Pearson M."/>
            <person name="Priest M."/>
            <person name="Roberts A."/>
            <person name="Saif S."/>
            <person name="Shea T."/>
            <person name="Sykes S."/>
            <person name="Wortman J."/>
            <person name="Nusbaum C."/>
            <person name="Birren B."/>
        </authorList>
    </citation>
    <scope>NUCLEOTIDE SEQUENCE [LARGE SCALE GENOMIC DNA]</scope>
    <source>
        <strain evidence="8">CBS 10117</strain>
    </source>
</reference>
<feature type="domain" description="Major facilitator superfamily (MFS) profile" evidence="7">
    <location>
        <begin position="165"/>
        <end position="595"/>
    </location>
</feature>
<feature type="transmembrane region" description="Helical" evidence="6">
    <location>
        <begin position="288"/>
        <end position="308"/>
    </location>
</feature>
<dbReference type="OrthoDB" id="9986881at2759"/>
<dbReference type="InterPro" id="IPR011701">
    <property type="entry name" value="MFS"/>
</dbReference>
<keyword evidence="2 6" id="KW-0812">Transmembrane</keyword>
<evidence type="ECO:0000256" key="5">
    <source>
        <dbReference type="SAM" id="MobiDB-lite"/>
    </source>
</evidence>
<feature type="transmembrane region" description="Helical" evidence="6">
    <location>
        <begin position="478"/>
        <end position="497"/>
    </location>
</feature>
<gene>
    <name evidence="8" type="ORF">I303_04214</name>
</gene>
<feature type="transmembrane region" description="Helical" evidence="6">
    <location>
        <begin position="399"/>
        <end position="426"/>
    </location>
</feature>
<sequence>MPLPGAETPLSYSSTSTLSVHEQEPMSHPSFIEPHTPLKDEETASEEGKQSPTSTSSKYSSSKSKLEAASSDNSRGLTRVLTKPLPTQDSILPPSSYHPEARPQASNPKTNGLSFLNRLTQRQNFATQYEYSGSGTLADPYIVDFGPEDDATNPYNWKKNYRWLLTMVIGITALCPPFASVSYSSTVVEIGPVYGMSRELSTAGISLFILANLLLGPLIWAPVSEIWGRNFAFYASFPAFALFNLGTALSHDKATLLVMRFLAGFGGSSTLTNAGGQIGDMWAAHERAMATSVFSLAPFLGPVLGPIVGGYVTQTCGYRWVYWIQFIYASVVTVASIVLIPETYAPTILRRKAAQLNRISGKEGKGQVYIAKYDQVRKTKSEIIKIGLLRPFELLFTEVIVGCLAIYGAIIYGILYLFFACFPLIYQEVRGWSVGQGGLAFLGMGFGLILGNILNPLGNYWYRKATVPGIPTPPESRLPLACISAILFPVGLMWFAWTSAPPVHWIWSILACIPFGIGFLWMFNSVVNYIIDSYTLYAASALASLAVLRCLFGAAFPLFAVNMYRNLGLHIAGTIVAVLAILCAPLPFLFYRYGPYLRRKSRYAPSRPQKTDEEQPETVEQRIEEAKDELRKVKTRSEEALEPEWAADAGENAKGGGEGVRDVEKEKSHELDDAVRT</sequence>
<feature type="transmembrane region" description="Helical" evidence="6">
    <location>
        <begin position="438"/>
        <end position="457"/>
    </location>
</feature>
<dbReference type="InterPro" id="IPR020846">
    <property type="entry name" value="MFS_dom"/>
</dbReference>
<feature type="compositionally biased region" description="Basic and acidic residues" evidence="5">
    <location>
        <begin position="36"/>
        <end position="49"/>
    </location>
</feature>
<dbReference type="GO" id="GO:0022857">
    <property type="term" value="F:transmembrane transporter activity"/>
    <property type="evidence" value="ECO:0007669"/>
    <property type="project" value="InterPro"/>
</dbReference>
<feature type="transmembrane region" description="Helical" evidence="6">
    <location>
        <begin position="320"/>
        <end position="341"/>
    </location>
</feature>
<dbReference type="AlphaFoldDB" id="A0A1A6A4A5"/>
<dbReference type="STRING" id="1296121.A0A1A6A4A5"/>
<evidence type="ECO:0000259" key="7">
    <source>
        <dbReference type="PROSITE" id="PS50850"/>
    </source>
</evidence>
<feature type="compositionally biased region" description="Basic and acidic residues" evidence="5">
    <location>
        <begin position="659"/>
        <end position="677"/>
    </location>
</feature>
<dbReference type="PANTHER" id="PTHR23502">
    <property type="entry name" value="MAJOR FACILITATOR SUPERFAMILY"/>
    <property type="match status" value="1"/>
</dbReference>
<dbReference type="PANTHER" id="PTHR23502:SF184">
    <property type="entry name" value="MAJOR FACILITATOR SUPERFAMILY (MFS) PROFILE DOMAIN-CONTAINING PROTEIN"/>
    <property type="match status" value="1"/>
</dbReference>
<dbReference type="CDD" id="cd17323">
    <property type="entry name" value="MFS_Tpo1_MDR_like"/>
    <property type="match status" value="1"/>
</dbReference>
<evidence type="ECO:0000256" key="6">
    <source>
        <dbReference type="SAM" id="Phobius"/>
    </source>
</evidence>
<feature type="transmembrane region" description="Helical" evidence="6">
    <location>
        <begin position="232"/>
        <end position="251"/>
    </location>
</feature>
<dbReference type="GO" id="GO:0005886">
    <property type="term" value="C:plasma membrane"/>
    <property type="evidence" value="ECO:0007669"/>
    <property type="project" value="TreeGrafter"/>
</dbReference>
<feature type="compositionally biased region" description="Low complexity" evidence="5">
    <location>
        <begin position="10"/>
        <end position="19"/>
    </location>
</feature>
<feature type="transmembrane region" description="Helical" evidence="6">
    <location>
        <begin position="203"/>
        <end position="220"/>
    </location>
</feature>
<dbReference type="InterPro" id="IPR036259">
    <property type="entry name" value="MFS_trans_sf"/>
</dbReference>
<dbReference type="PROSITE" id="PS50850">
    <property type="entry name" value="MFS"/>
    <property type="match status" value="1"/>
</dbReference>
<feature type="compositionally biased region" description="Basic and acidic residues" evidence="5">
    <location>
        <begin position="628"/>
        <end position="639"/>
    </location>
</feature>
<evidence type="ECO:0000256" key="4">
    <source>
        <dbReference type="ARBA" id="ARBA00023136"/>
    </source>
</evidence>
<dbReference type="Pfam" id="PF07690">
    <property type="entry name" value="MFS_1"/>
    <property type="match status" value="1"/>
</dbReference>
<feature type="region of interest" description="Disordered" evidence="5">
    <location>
        <begin position="1"/>
        <end position="112"/>
    </location>
</feature>
<dbReference type="Gene3D" id="1.20.1250.20">
    <property type="entry name" value="MFS general substrate transporter like domains"/>
    <property type="match status" value="1"/>
</dbReference>
<evidence type="ECO:0000256" key="3">
    <source>
        <dbReference type="ARBA" id="ARBA00022989"/>
    </source>
</evidence>
<accession>A0A1A6A4A5</accession>
<comment type="subcellular location">
    <subcellularLocation>
        <location evidence="1">Membrane</location>
        <topology evidence="1">Multi-pass membrane protein</topology>
    </subcellularLocation>
</comment>
<dbReference type="SUPFAM" id="SSF103473">
    <property type="entry name" value="MFS general substrate transporter"/>
    <property type="match status" value="1"/>
</dbReference>
<feature type="region of interest" description="Disordered" evidence="5">
    <location>
        <begin position="628"/>
        <end position="677"/>
    </location>
</feature>
<feature type="transmembrane region" description="Helical" evidence="6">
    <location>
        <begin position="503"/>
        <end position="523"/>
    </location>
</feature>
<evidence type="ECO:0000256" key="1">
    <source>
        <dbReference type="ARBA" id="ARBA00004141"/>
    </source>
</evidence>
<evidence type="ECO:0000313" key="8">
    <source>
        <dbReference type="EMBL" id="OBR84892.1"/>
    </source>
</evidence>
<feature type="transmembrane region" description="Helical" evidence="6">
    <location>
        <begin position="535"/>
        <end position="561"/>
    </location>
</feature>
<dbReference type="FunFam" id="1.20.1250.20:FF:000011">
    <property type="entry name" value="MFS multidrug transporter, putative"/>
    <property type="match status" value="1"/>
</dbReference>
<feature type="compositionally biased region" description="Low complexity" evidence="5">
    <location>
        <begin position="50"/>
        <end position="71"/>
    </location>
</feature>
<dbReference type="VEuPathDB" id="FungiDB:I303_04214"/>
<keyword evidence="4 6" id="KW-0472">Membrane</keyword>
<proteinExistence type="predicted"/>
<name>A0A1A6A4A5_9TREE</name>